<evidence type="ECO:0000256" key="8">
    <source>
        <dbReference type="SAM" id="MobiDB-lite"/>
    </source>
</evidence>
<dbReference type="OrthoDB" id="6244967at2759"/>
<dbReference type="Pfam" id="PF13882">
    <property type="entry name" value="Bravo_FIGEY"/>
    <property type="match status" value="1"/>
</dbReference>
<sequence length="1379" mass="153716">MTAQSVALLLGLTALINTVSSLNSPSSHIQWDTIETPPYFVHEPNPPTIYFKIEKGGLDDNTILDKDTVNLLEQTIKCKAGGNPRPTYRWKKNGKLFDPKAFSTKVTQMPGEGTLIFTKLQEADAGVYQCEANNSNGTAIDRPITLEEAWIRHFVTEEPEIVKVELGDSYERNCTPPTSNPKARLYWILMGKEQGQFESIVSDHISSNDAGTLFFHYVNFTDLKENRYYTCTAENVQLKDYKFGNQFALEVQTGKRRSQRIPEVRGLNFIDPRLLQEVNAMQVSNANVPMPPAEQYVNQSSPVALLGNTHKLHCFFSGFPTPQPKWYHNGIEIAYDNNDAFKFESFGKTLMFNVTQDKTGKYDCRFSSHQDIDRTFNVIVEAAPYWPDGPPPNTNTSEGEQVTFDCTTSGKPVPIVTFYKNGVEMKPQKGGGNYVIDGTKLTIYDVKKGQFGSGDNAVYQCKAENKHGYVWTNFYLNLLAYKPEILEAAEEVEVVEGQIAVLTCKFFASPNANITWESPVLAGIPHTVEPANAFGIGKLLIQKVTPAAQGDYECIGSNKYGTAQGSTRLVVREPTRLEPFAATDLSMTAGKTIVLDCEAKADQALDVNYEWLIDNKPLPQGQIDSGHYTIAENHSLIIDSPAQYDTASYRCTAATKLDKVSKEVRLKINDVPAPPHAARVSSCDPDQRTAEIEYEHIESAFIDNPVREFWVSYQLDPDTEGTNWITHPAPGSASNVDTIEGDQRVVKAKTTVSLVPFGKYKFRVVARNAIGDSAPTIVKGPGCETPSAVPDKNPTDVKATGTSPENIIAHWTPMERKDWNGEGFHYLVKYRPVDEQGKEMGDWKEIAVNDPFADKVTITLDDDKEAKPFQPYDIMVYAVNDKGVAQIEPETIQGRSGEGVPSAAPLNFRAIDPKDTTVTLVWDPVDPSTANGNFTGYKITYWAQESDDDTEEEEEEGDEEAKAADERWRRAAPRMLKSRSKRDTDDGKKRTLHLGPNSKQTILTDLKPDTVNYAYIQVTNGANEGPPSETIQFRTLEGVPSPVRGLNAYPMNPKSDGEQGVVALVWKKPRRMNGKLQKYVVDQCQVDGSGRIIDSTCQKIEIDPDKSEHRITGLDPDTNYRFVLKGATGTGEGDPTSVNAKTLPETTAAGVDPGVPSFDETAIGDNYFNISYKPAPFDQQERQPVGNTFAVEYKEQGADEWKEVPQHDSDLMVHVDQLNPGTTYDVRVAALQEDKDGQKRKTYSPVNHITTKGRSFRFARWWFWIILLLILLLLLLICCIVIVACRHRGDDYPVSQREREQGREPILGKQKFGEYKHDDDEKRSLTGSKAESETDSMAEYGDTDPGRFTEDGSFIGQYVPQKTLLPPERPEKGSTSTFV</sequence>
<feature type="domain" description="Ig-like" evidence="11">
    <location>
        <begin position="291"/>
        <end position="377"/>
    </location>
</feature>
<keyword evidence="14" id="KW-1185">Reference proteome</keyword>
<feature type="signal peptide" evidence="10">
    <location>
        <begin position="1"/>
        <end position="21"/>
    </location>
</feature>
<dbReference type="CDD" id="cd00063">
    <property type="entry name" value="FN3"/>
    <property type="match status" value="5"/>
</dbReference>
<feature type="region of interest" description="Disordered" evidence="8">
    <location>
        <begin position="1293"/>
        <end position="1379"/>
    </location>
</feature>
<feature type="transmembrane region" description="Helical" evidence="9">
    <location>
        <begin position="1261"/>
        <end position="1285"/>
    </location>
</feature>
<evidence type="ECO:0000256" key="6">
    <source>
        <dbReference type="ARBA" id="ARBA00023136"/>
    </source>
</evidence>
<feature type="domain" description="Ig-like" evidence="11">
    <location>
        <begin position="483"/>
        <end position="570"/>
    </location>
</feature>
<dbReference type="Pfam" id="PF07679">
    <property type="entry name" value="I-set"/>
    <property type="match status" value="3"/>
</dbReference>
<dbReference type="SUPFAM" id="SSF49265">
    <property type="entry name" value="Fibronectin type III"/>
    <property type="match status" value="3"/>
</dbReference>
<evidence type="ECO:0000256" key="4">
    <source>
        <dbReference type="ARBA" id="ARBA00022889"/>
    </source>
</evidence>
<evidence type="ECO:0000256" key="7">
    <source>
        <dbReference type="ARBA" id="ARBA00023157"/>
    </source>
</evidence>
<feature type="domain" description="Fibronectin type-III" evidence="12">
    <location>
        <begin position="1039"/>
        <end position="1146"/>
    </location>
</feature>
<keyword evidence="10" id="KW-0732">Signal</keyword>
<feature type="compositionally biased region" description="Basic and acidic residues" evidence="8">
    <location>
        <begin position="1293"/>
        <end position="1303"/>
    </location>
</feature>
<dbReference type="PROSITE" id="PS50835">
    <property type="entry name" value="IG_LIKE"/>
    <property type="match status" value="6"/>
</dbReference>
<evidence type="ECO:0000313" key="14">
    <source>
        <dbReference type="Proteomes" id="UP000218231"/>
    </source>
</evidence>
<dbReference type="InterPro" id="IPR007110">
    <property type="entry name" value="Ig-like_dom"/>
</dbReference>
<dbReference type="Gene3D" id="2.60.40.10">
    <property type="entry name" value="Immunoglobulins"/>
    <property type="match status" value="11"/>
</dbReference>
<evidence type="ECO:0008006" key="15">
    <source>
        <dbReference type="Google" id="ProtNLM"/>
    </source>
</evidence>
<keyword evidence="7" id="KW-1015">Disulfide bond</keyword>
<evidence type="ECO:0000256" key="3">
    <source>
        <dbReference type="ARBA" id="ARBA00022737"/>
    </source>
</evidence>
<dbReference type="CDD" id="cd00096">
    <property type="entry name" value="Ig"/>
    <property type="match status" value="1"/>
</dbReference>
<dbReference type="Proteomes" id="UP000218231">
    <property type="component" value="Unassembled WGS sequence"/>
</dbReference>
<feature type="domain" description="Ig-like" evidence="11">
    <location>
        <begin position="153"/>
        <end position="235"/>
    </location>
</feature>
<feature type="compositionally biased region" description="Acidic residues" evidence="8">
    <location>
        <begin position="945"/>
        <end position="959"/>
    </location>
</feature>
<dbReference type="Pfam" id="PF00041">
    <property type="entry name" value="fn3"/>
    <property type="match status" value="2"/>
</dbReference>
<dbReference type="SMART" id="SM00408">
    <property type="entry name" value="IGc2"/>
    <property type="match status" value="5"/>
</dbReference>
<gene>
    <name evidence="13" type="ORF">WR25_12742</name>
</gene>
<evidence type="ECO:0000256" key="10">
    <source>
        <dbReference type="SAM" id="SignalP"/>
    </source>
</evidence>
<comment type="subcellular location">
    <subcellularLocation>
        <location evidence="1">Membrane</location>
        <topology evidence="1">Single-pass type I membrane protein</topology>
    </subcellularLocation>
</comment>
<dbReference type="InterPro" id="IPR013783">
    <property type="entry name" value="Ig-like_fold"/>
</dbReference>
<feature type="compositionally biased region" description="Basic residues" evidence="8">
    <location>
        <begin position="970"/>
        <end position="980"/>
    </location>
</feature>
<dbReference type="InterPro" id="IPR026966">
    <property type="entry name" value="Neurofascin/L1/NrCAM_C"/>
</dbReference>
<dbReference type="EMBL" id="LIAE01010200">
    <property type="protein sequence ID" value="PAV65651.1"/>
    <property type="molecule type" value="Genomic_DNA"/>
</dbReference>
<evidence type="ECO:0000313" key="13">
    <source>
        <dbReference type="EMBL" id="PAV65651.1"/>
    </source>
</evidence>
<feature type="domain" description="Ig-like" evidence="11">
    <location>
        <begin position="384"/>
        <end position="465"/>
    </location>
</feature>
<proteinExistence type="predicted"/>
<keyword evidence="4" id="KW-0130">Cell adhesion</keyword>
<comment type="caution">
    <text evidence="13">The sequence shown here is derived from an EMBL/GenBank/DDBJ whole genome shotgun (WGS) entry which is preliminary data.</text>
</comment>
<dbReference type="STRING" id="2018661.A0A2A2JVE1"/>
<keyword evidence="3" id="KW-0677">Repeat</keyword>
<organism evidence="13 14">
    <name type="scientific">Diploscapter pachys</name>
    <dbReference type="NCBI Taxonomy" id="2018661"/>
    <lineage>
        <taxon>Eukaryota</taxon>
        <taxon>Metazoa</taxon>
        <taxon>Ecdysozoa</taxon>
        <taxon>Nematoda</taxon>
        <taxon>Chromadorea</taxon>
        <taxon>Rhabditida</taxon>
        <taxon>Rhabditina</taxon>
        <taxon>Rhabditomorpha</taxon>
        <taxon>Rhabditoidea</taxon>
        <taxon>Rhabditidae</taxon>
        <taxon>Diploscapter</taxon>
    </lineage>
</organism>
<dbReference type="Pfam" id="PF13927">
    <property type="entry name" value="Ig_3"/>
    <property type="match status" value="2"/>
</dbReference>
<dbReference type="PROSITE" id="PS50853">
    <property type="entry name" value="FN3"/>
    <property type="match status" value="4"/>
</dbReference>
<dbReference type="FunFam" id="2.60.40.10:FF:000035">
    <property type="entry name" value="Contactin 1"/>
    <property type="match status" value="1"/>
</dbReference>
<keyword evidence="5 9" id="KW-1133">Transmembrane helix</keyword>
<dbReference type="InterPro" id="IPR003961">
    <property type="entry name" value="FN3_dom"/>
</dbReference>
<dbReference type="InterPro" id="IPR013098">
    <property type="entry name" value="Ig_I-set"/>
</dbReference>
<feature type="domain" description="Ig-like" evidence="11">
    <location>
        <begin position="574"/>
        <end position="661"/>
    </location>
</feature>
<dbReference type="InterPro" id="IPR036116">
    <property type="entry name" value="FN3_sf"/>
</dbReference>
<protein>
    <recommendedName>
        <fullName evidence="15">Neuroglian</fullName>
    </recommendedName>
</protein>
<dbReference type="GO" id="GO:0016020">
    <property type="term" value="C:membrane"/>
    <property type="evidence" value="ECO:0007669"/>
    <property type="project" value="UniProtKB-SubCell"/>
</dbReference>
<dbReference type="FunFam" id="2.60.40.10:FF:001718">
    <property type="entry name" value="Neuroglian, isoform D"/>
    <property type="match status" value="1"/>
</dbReference>
<dbReference type="InterPro" id="IPR003598">
    <property type="entry name" value="Ig_sub2"/>
</dbReference>
<evidence type="ECO:0000256" key="2">
    <source>
        <dbReference type="ARBA" id="ARBA00022692"/>
    </source>
</evidence>
<feature type="region of interest" description="Disordered" evidence="8">
    <location>
        <begin position="781"/>
        <end position="802"/>
    </location>
</feature>
<evidence type="ECO:0000256" key="9">
    <source>
        <dbReference type="SAM" id="Phobius"/>
    </source>
</evidence>
<dbReference type="GO" id="GO:0098609">
    <property type="term" value="P:cell-cell adhesion"/>
    <property type="evidence" value="ECO:0007669"/>
    <property type="project" value="TreeGrafter"/>
</dbReference>
<dbReference type="InterPro" id="IPR036179">
    <property type="entry name" value="Ig-like_dom_sf"/>
</dbReference>
<evidence type="ECO:0000259" key="11">
    <source>
        <dbReference type="PROSITE" id="PS50835"/>
    </source>
</evidence>
<feature type="domain" description="Ig-like" evidence="11">
    <location>
        <begin position="47"/>
        <end position="145"/>
    </location>
</feature>
<dbReference type="SMART" id="SM00409">
    <property type="entry name" value="IG"/>
    <property type="match status" value="6"/>
</dbReference>
<dbReference type="PANTHER" id="PTHR44170:SF35">
    <property type="entry name" value="NEUROGLIAN"/>
    <property type="match status" value="1"/>
</dbReference>
<reference evidence="13 14" key="1">
    <citation type="journal article" date="2017" name="Curr. Biol.">
        <title>Genome architecture and evolution of a unichromosomal asexual nematode.</title>
        <authorList>
            <person name="Fradin H."/>
            <person name="Zegar C."/>
            <person name="Gutwein M."/>
            <person name="Lucas J."/>
            <person name="Kovtun M."/>
            <person name="Corcoran D."/>
            <person name="Baugh L.R."/>
            <person name="Kiontke K."/>
            <person name="Gunsalus K."/>
            <person name="Fitch D.H."/>
            <person name="Piano F."/>
        </authorList>
    </citation>
    <scope>NUCLEOTIDE SEQUENCE [LARGE SCALE GENOMIC DNA]</scope>
    <source>
        <strain evidence="13">PF1309</strain>
    </source>
</reference>
<feature type="domain" description="Fibronectin type-III" evidence="12">
    <location>
        <begin position="1152"/>
        <end position="1254"/>
    </location>
</feature>
<feature type="compositionally biased region" description="Basic and acidic residues" evidence="8">
    <location>
        <begin position="1311"/>
        <end position="1324"/>
    </location>
</feature>
<accession>A0A2A2JVE1</accession>
<feature type="region of interest" description="Disordered" evidence="8">
    <location>
        <begin position="945"/>
        <end position="995"/>
    </location>
</feature>
<feature type="domain" description="Fibronectin type-III" evidence="12">
    <location>
        <begin position="793"/>
        <end position="899"/>
    </location>
</feature>
<evidence type="ECO:0000259" key="12">
    <source>
        <dbReference type="PROSITE" id="PS50853"/>
    </source>
</evidence>
<dbReference type="InterPro" id="IPR003599">
    <property type="entry name" value="Ig_sub"/>
</dbReference>
<dbReference type="SUPFAM" id="SSF48726">
    <property type="entry name" value="Immunoglobulin"/>
    <property type="match status" value="6"/>
</dbReference>
<name>A0A2A2JVE1_9BILA</name>
<keyword evidence="6 9" id="KW-0472">Membrane</keyword>
<feature type="chain" id="PRO_5013399179" description="Neuroglian" evidence="10">
    <location>
        <begin position="22"/>
        <end position="1379"/>
    </location>
</feature>
<evidence type="ECO:0000256" key="1">
    <source>
        <dbReference type="ARBA" id="ARBA00004479"/>
    </source>
</evidence>
<keyword evidence="2 9" id="KW-0812">Transmembrane</keyword>
<feature type="compositionally biased region" description="Basic and acidic residues" evidence="8">
    <location>
        <begin position="960"/>
        <end position="969"/>
    </location>
</feature>
<evidence type="ECO:0000256" key="5">
    <source>
        <dbReference type="ARBA" id="ARBA00022989"/>
    </source>
</evidence>
<dbReference type="FunFam" id="2.60.40.10:FF:002807">
    <property type="entry name" value="Sensory AXon guidance"/>
    <property type="match status" value="1"/>
</dbReference>
<feature type="domain" description="Fibronectin type-III" evidence="12">
    <location>
        <begin position="904"/>
        <end position="1038"/>
    </location>
</feature>
<dbReference type="SMART" id="SM00060">
    <property type="entry name" value="FN3"/>
    <property type="match status" value="5"/>
</dbReference>
<dbReference type="PANTHER" id="PTHR44170">
    <property type="entry name" value="PROTEIN SIDEKICK"/>
    <property type="match status" value="1"/>
</dbReference>